<evidence type="ECO:0000256" key="3">
    <source>
        <dbReference type="ARBA" id="ARBA00023277"/>
    </source>
</evidence>
<dbReference type="PANTHER" id="PTHR31490:SF42">
    <property type="entry name" value="OS01G0134800 PROTEIN"/>
    <property type="match status" value="1"/>
</dbReference>
<name>M8BMV4_AEGTA</name>
<dbReference type="InterPro" id="IPR001000">
    <property type="entry name" value="GH10_dom"/>
</dbReference>
<reference evidence="6" key="1">
    <citation type="submission" date="2015-06" db="UniProtKB">
        <authorList>
            <consortium name="EnsemblPlants"/>
        </authorList>
    </citation>
    <scope>IDENTIFICATION</scope>
</reference>
<protein>
    <recommendedName>
        <fullName evidence="5">GH10 domain-containing protein</fullName>
    </recommendedName>
</protein>
<evidence type="ECO:0000313" key="6">
    <source>
        <dbReference type="EnsemblPlants" id="EMT04332"/>
    </source>
</evidence>
<organism evidence="6">
    <name type="scientific">Aegilops tauschii</name>
    <name type="common">Tausch's goatgrass</name>
    <name type="synonym">Aegilops squarrosa</name>
    <dbReference type="NCBI Taxonomy" id="37682"/>
    <lineage>
        <taxon>Eukaryota</taxon>
        <taxon>Viridiplantae</taxon>
        <taxon>Streptophyta</taxon>
        <taxon>Embryophyta</taxon>
        <taxon>Tracheophyta</taxon>
        <taxon>Spermatophyta</taxon>
        <taxon>Magnoliopsida</taxon>
        <taxon>Liliopsida</taxon>
        <taxon>Poales</taxon>
        <taxon>Poaceae</taxon>
        <taxon>BOP clade</taxon>
        <taxon>Pooideae</taxon>
        <taxon>Triticodae</taxon>
        <taxon>Triticeae</taxon>
        <taxon>Triticinae</taxon>
        <taxon>Aegilops</taxon>
    </lineage>
</organism>
<keyword evidence="3" id="KW-0119">Carbohydrate metabolism</keyword>
<dbReference type="PANTHER" id="PTHR31490">
    <property type="entry name" value="GLYCOSYL HYDROLASE"/>
    <property type="match status" value="1"/>
</dbReference>
<evidence type="ECO:0000256" key="4">
    <source>
        <dbReference type="ARBA" id="ARBA00023326"/>
    </source>
</evidence>
<dbReference type="InterPro" id="IPR044846">
    <property type="entry name" value="GH10"/>
</dbReference>
<feature type="domain" description="GH10" evidence="5">
    <location>
        <begin position="70"/>
        <end position="176"/>
    </location>
</feature>
<dbReference type="InterPro" id="IPR017853">
    <property type="entry name" value="GH"/>
</dbReference>
<keyword evidence="2" id="KW-0378">Hydrolase</keyword>
<dbReference type="AlphaFoldDB" id="M8BMV4"/>
<dbReference type="SUPFAM" id="SSF51445">
    <property type="entry name" value="(Trans)glycosidases"/>
    <property type="match status" value="1"/>
</dbReference>
<sequence length="249" mass="27345">MEPVQGQVSYTAADANELFDFCDRHKPVCGRCIFCAMENSVQPWIRALNNEQLKASVVSLRGEQQDAPWRGAFFRQRLGDTIDEHLFQETAAPALFMNDYNVEHDNAPKATQAKYTVLVTGAQKRDVAVGRTGVLGHVTYLVGDVIRDTLDKLAAMELQLPVWIMELDASAADEAEGHMWRSHGHLVNADGALSEAAGNRFVVRGMVDANGHFKLRGLDGKYLVELAARAGGKARRAFGMYKGGAPTKL</sequence>
<dbReference type="ExpressionAtlas" id="M8BMV4">
    <property type="expression patterns" value="baseline"/>
</dbReference>
<dbReference type="Pfam" id="PF00331">
    <property type="entry name" value="Glyco_hydro_10"/>
    <property type="match status" value="1"/>
</dbReference>
<dbReference type="EnsemblPlants" id="EMT04332">
    <property type="protein sequence ID" value="EMT04332"/>
    <property type="gene ID" value="F775_12678"/>
</dbReference>
<dbReference type="GO" id="GO:0031176">
    <property type="term" value="F:endo-1,4-beta-xylanase activity"/>
    <property type="evidence" value="ECO:0007669"/>
    <property type="project" value="UniProtKB-ARBA"/>
</dbReference>
<evidence type="ECO:0000256" key="2">
    <source>
        <dbReference type="ARBA" id="ARBA00022801"/>
    </source>
</evidence>
<dbReference type="Gene3D" id="3.20.20.80">
    <property type="entry name" value="Glycosidases"/>
    <property type="match status" value="1"/>
</dbReference>
<keyword evidence="4" id="KW-0624">Polysaccharide degradation</keyword>
<evidence type="ECO:0000259" key="5">
    <source>
        <dbReference type="Pfam" id="PF00331"/>
    </source>
</evidence>
<dbReference type="GO" id="GO:0000272">
    <property type="term" value="P:polysaccharide catabolic process"/>
    <property type="evidence" value="ECO:0007669"/>
    <property type="project" value="UniProtKB-KW"/>
</dbReference>
<evidence type="ECO:0000256" key="1">
    <source>
        <dbReference type="ARBA" id="ARBA00007495"/>
    </source>
</evidence>
<accession>M8BMV4</accession>
<proteinExistence type="inferred from homology"/>
<comment type="similarity">
    <text evidence="1">Belongs to the glycosyl hydrolase 10 (cellulase F) family.</text>
</comment>